<evidence type="ECO:0000256" key="12">
    <source>
        <dbReference type="ARBA" id="ARBA00029757"/>
    </source>
</evidence>
<evidence type="ECO:0000256" key="1">
    <source>
        <dbReference type="ARBA" id="ARBA00002274"/>
    </source>
</evidence>
<evidence type="ECO:0000256" key="11">
    <source>
        <dbReference type="ARBA" id="ARBA00023098"/>
    </source>
</evidence>
<evidence type="ECO:0000256" key="8">
    <source>
        <dbReference type="ARBA" id="ARBA00022741"/>
    </source>
</evidence>
<evidence type="ECO:0000256" key="3">
    <source>
        <dbReference type="ARBA" id="ARBA00012071"/>
    </source>
</evidence>
<keyword evidence="6 13" id="KW-0441">Lipid A biosynthesis</keyword>
<reference evidence="16" key="2">
    <citation type="submission" date="2014-03" db="EMBL/GenBank/DDBJ databases">
        <title>Candidatus Competibacter-lineage genomes retrieved from metagenomes reveal functional metabolic diversity.</title>
        <authorList>
            <person name="McIlroy S.J."/>
            <person name="Albertsen M."/>
            <person name="Andresen E.K."/>
            <person name="Saunders A.M."/>
            <person name="Kristiansen R."/>
            <person name="Stokholm-Bjerregaard M."/>
            <person name="Nielsen K.L."/>
            <person name="Nielsen P.H."/>
        </authorList>
    </citation>
    <scope>NUCLEOTIDE SEQUENCE</scope>
    <source>
        <strain evidence="16">Run_A_D11</strain>
    </source>
</reference>
<evidence type="ECO:0000256" key="5">
    <source>
        <dbReference type="ARBA" id="ARBA00022516"/>
    </source>
</evidence>
<evidence type="ECO:0000256" key="2">
    <source>
        <dbReference type="ARBA" id="ARBA00004870"/>
    </source>
</evidence>
<protein>
    <recommendedName>
        <fullName evidence="4 13">Tetraacyldisaccharide 4'-kinase</fullName>
        <ecNumber evidence="3 13">2.7.1.130</ecNumber>
    </recommendedName>
    <alternativeName>
        <fullName evidence="12 13">Lipid A 4'-kinase</fullName>
    </alternativeName>
</protein>
<evidence type="ECO:0000256" key="10">
    <source>
        <dbReference type="ARBA" id="ARBA00022840"/>
    </source>
</evidence>
<dbReference type="STRING" id="1400863.BN873_890108"/>
<evidence type="ECO:0000256" key="6">
    <source>
        <dbReference type="ARBA" id="ARBA00022556"/>
    </source>
</evidence>
<dbReference type="GO" id="GO:0009244">
    <property type="term" value="P:lipopolysaccharide core region biosynthetic process"/>
    <property type="evidence" value="ECO:0007669"/>
    <property type="project" value="TreeGrafter"/>
</dbReference>
<sequence>MQHWLDRYGYSLNGVAVLLWPISVLFGAVVRLRRWLYQHGLRRSESLRVPVIVVGNISVGGTGKTPLVARLVELLREAGYTPGIVSRGYGGHSTEWPRQVVADSDPMLVGDEPVLLARRCRCAVVVGPDRVAAARLLVETYGCNLVVSDDGLQHYHLRRDIEIAVVDGFRRLGNAACLPAGPLREPPSRLREVDFVVGNGAARGREYLMSLRGETAVNLEDPLITSTLASFRQCTVHAVAGIGDPWRFFDHLRHARLRLIEHPFPDHHPFKPEDLQFREDLPVLMTEKDAIKCRGITPASCWYVPVSAQLDPEFEDQLLKRVAMVAMAKGIRRRPETLPRRPRLAPLSEPLSGDEPDGQETAGDSGVPRQQSTAGVRQGASGIDL</sequence>
<comment type="catalytic activity">
    <reaction evidence="13">
        <text>a lipid A disaccharide + ATP = a lipid IVA + ADP + H(+)</text>
        <dbReference type="Rhea" id="RHEA:67840"/>
        <dbReference type="ChEBI" id="CHEBI:15378"/>
        <dbReference type="ChEBI" id="CHEBI:30616"/>
        <dbReference type="ChEBI" id="CHEBI:176343"/>
        <dbReference type="ChEBI" id="CHEBI:176425"/>
        <dbReference type="ChEBI" id="CHEBI:456216"/>
        <dbReference type="EC" id="2.7.1.130"/>
    </reaction>
</comment>
<comment type="pathway">
    <text evidence="2 13">Glycolipid biosynthesis; lipid IV(A) biosynthesis; lipid IV(A) from (3R)-3-hydroxytetradecanoyl-[acyl-carrier-protein] and UDP-N-acetyl-alpha-D-glucosamine: step 6/6.</text>
</comment>
<dbReference type="OrthoDB" id="9766423at2"/>
<proteinExistence type="inferred from homology"/>
<dbReference type="Proteomes" id="UP000035760">
    <property type="component" value="Unassembled WGS sequence"/>
</dbReference>
<name>W6M9E4_9GAMM</name>
<keyword evidence="15" id="KW-0812">Transmembrane</keyword>
<dbReference type="NCBIfam" id="TIGR00682">
    <property type="entry name" value="lpxK"/>
    <property type="match status" value="1"/>
</dbReference>
<dbReference type="HAMAP" id="MF_00409">
    <property type="entry name" value="LpxK"/>
    <property type="match status" value="1"/>
</dbReference>
<keyword evidence="11 13" id="KW-0443">Lipid metabolism</keyword>
<dbReference type="RefSeq" id="WP_082161352.1">
    <property type="nucleotide sequence ID" value="NZ_CBTJ020000101.1"/>
</dbReference>
<evidence type="ECO:0000256" key="9">
    <source>
        <dbReference type="ARBA" id="ARBA00022777"/>
    </source>
</evidence>
<organism evidence="16 17">
    <name type="scientific">Candidatus Competibacter denitrificans Run_A_D11</name>
    <dbReference type="NCBI Taxonomy" id="1400863"/>
    <lineage>
        <taxon>Bacteria</taxon>
        <taxon>Pseudomonadati</taxon>
        <taxon>Pseudomonadota</taxon>
        <taxon>Gammaproteobacteria</taxon>
        <taxon>Candidatus Competibacteraceae</taxon>
        <taxon>Candidatus Competibacter</taxon>
    </lineage>
</organism>
<dbReference type="SUPFAM" id="SSF52540">
    <property type="entry name" value="P-loop containing nucleoside triphosphate hydrolases"/>
    <property type="match status" value="1"/>
</dbReference>
<dbReference type="UniPathway" id="UPA00359">
    <property type="reaction ID" value="UER00482"/>
</dbReference>
<keyword evidence="7 13" id="KW-0808">Transferase</keyword>
<evidence type="ECO:0000256" key="14">
    <source>
        <dbReference type="SAM" id="MobiDB-lite"/>
    </source>
</evidence>
<dbReference type="GO" id="GO:0005524">
    <property type="term" value="F:ATP binding"/>
    <property type="evidence" value="ECO:0007669"/>
    <property type="project" value="UniProtKB-UniRule"/>
</dbReference>
<dbReference type="PANTHER" id="PTHR42724:SF1">
    <property type="entry name" value="TETRAACYLDISACCHARIDE 4'-KINASE, MITOCHONDRIAL-RELATED"/>
    <property type="match status" value="1"/>
</dbReference>
<feature type="transmembrane region" description="Helical" evidence="15">
    <location>
        <begin position="12"/>
        <end position="32"/>
    </location>
</feature>
<comment type="function">
    <text evidence="1 13">Transfers the gamma-phosphate of ATP to the 4'-position of a tetraacyldisaccharide 1-phosphate intermediate (termed DS-1-P) to form tetraacyldisaccharide 1,4'-bis-phosphate (lipid IVA).</text>
</comment>
<keyword evidence="15" id="KW-1133">Transmembrane helix</keyword>
<evidence type="ECO:0000256" key="7">
    <source>
        <dbReference type="ARBA" id="ARBA00022679"/>
    </source>
</evidence>
<dbReference type="GO" id="GO:0009029">
    <property type="term" value="F:lipid-A 4'-kinase activity"/>
    <property type="evidence" value="ECO:0007669"/>
    <property type="project" value="UniProtKB-UniRule"/>
</dbReference>
<dbReference type="PANTHER" id="PTHR42724">
    <property type="entry name" value="TETRAACYLDISACCHARIDE 4'-KINASE"/>
    <property type="match status" value="1"/>
</dbReference>
<comment type="caution">
    <text evidence="16">The sequence shown here is derived from an EMBL/GenBank/DDBJ whole genome shotgun (WGS) entry which is preliminary data.</text>
</comment>
<accession>W6M9E4</accession>
<keyword evidence="10 13" id="KW-0067">ATP-binding</keyword>
<keyword evidence="5 13" id="KW-0444">Lipid biosynthesis</keyword>
<dbReference type="AlphaFoldDB" id="W6M9E4"/>
<dbReference type="EMBL" id="CBTJ020000101">
    <property type="protein sequence ID" value="CDI04202.1"/>
    <property type="molecule type" value="Genomic_DNA"/>
</dbReference>
<evidence type="ECO:0000256" key="13">
    <source>
        <dbReference type="HAMAP-Rule" id="MF_00409"/>
    </source>
</evidence>
<feature type="binding site" evidence="13">
    <location>
        <begin position="58"/>
        <end position="65"/>
    </location>
    <ligand>
        <name>ATP</name>
        <dbReference type="ChEBI" id="CHEBI:30616"/>
    </ligand>
</feature>
<keyword evidence="8 13" id="KW-0547">Nucleotide-binding</keyword>
<evidence type="ECO:0000313" key="17">
    <source>
        <dbReference type="Proteomes" id="UP000035760"/>
    </source>
</evidence>
<feature type="region of interest" description="Disordered" evidence="14">
    <location>
        <begin position="334"/>
        <end position="385"/>
    </location>
</feature>
<keyword evidence="9 13" id="KW-0418">Kinase</keyword>
<evidence type="ECO:0000256" key="4">
    <source>
        <dbReference type="ARBA" id="ARBA00016436"/>
    </source>
</evidence>
<keyword evidence="17" id="KW-1185">Reference proteome</keyword>
<reference evidence="16" key="1">
    <citation type="submission" date="2013-07" db="EMBL/GenBank/DDBJ databases">
        <authorList>
            <person name="McIlroy S."/>
        </authorList>
    </citation>
    <scope>NUCLEOTIDE SEQUENCE [LARGE SCALE GENOMIC DNA]</scope>
    <source>
        <strain evidence="16">Run_A_D11</strain>
    </source>
</reference>
<keyword evidence="15" id="KW-0472">Membrane</keyword>
<evidence type="ECO:0000313" key="16">
    <source>
        <dbReference type="EMBL" id="CDI04202.1"/>
    </source>
</evidence>
<comment type="similarity">
    <text evidence="13">Belongs to the LpxK family.</text>
</comment>
<dbReference type="GO" id="GO:0005886">
    <property type="term" value="C:plasma membrane"/>
    <property type="evidence" value="ECO:0007669"/>
    <property type="project" value="TreeGrafter"/>
</dbReference>
<dbReference type="InterPro" id="IPR003758">
    <property type="entry name" value="LpxK"/>
</dbReference>
<dbReference type="EC" id="2.7.1.130" evidence="3 13"/>
<gene>
    <name evidence="13 16" type="primary">lpxK</name>
    <name evidence="16" type="ORF">BN873_890108</name>
</gene>
<dbReference type="GO" id="GO:0009245">
    <property type="term" value="P:lipid A biosynthetic process"/>
    <property type="evidence" value="ECO:0007669"/>
    <property type="project" value="UniProtKB-UniRule"/>
</dbReference>
<evidence type="ECO:0000256" key="15">
    <source>
        <dbReference type="SAM" id="Phobius"/>
    </source>
</evidence>
<dbReference type="InterPro" id="IPR027417">
    <property type="entry name" value="P-loop_NTPase"/>
</dbReference>
<dbReference type="Pfam" id="PF02606">
    <property type="entry name" value="LpxK"/>
    <property type="match status" value="1"/>
</dbReference>